<keyword evidence="2" id="KW-1185">Reference proteome</keyword>
<dbReference type="AlphaFoldDB" id="A0A1B7NA34"/>
<feature type="non-terminal residue" evidence="1">
    <location>
        <position position="123"/>
    </location>
</feature>
<dbReference type="Proteomes" id="UP000092154">
    <property type="component" value="Unassembled WGS sequence"/>
</dbReference>
<dbReference type="Gene3D" id="1.25.10.10">
    <property type="entry name" value="Leucine-rich Repeat Variant"/>
    <property type="match status" value="1"/>
</dbReference>
<protein>
    <submittedName>
        <fullName evidence="1">Uncharacterized protein</fullName>
    </submittedName>
</protein>
<reference evidence="1 2" key="1">
    <citation type="submission" date="2016-06" db="EMBL/GenBank/DDBJ databases">
        <title>Comparative genomics of the ectomycorrhizal sister species Rhizopogon vinicolor and Rhizopogon vesiculosus (Basidiomycota: Boletales) reveals a divergence of the mating type B locus.</title>
        <authorList>
            <consortium name="DOE Joint Genome Institute"/>
            <person name="Mujic A.B."/>
            <person name="Kuo A."/>
            <person name="Tritt A."/>
            <person name="Lipzen A."/>
            <person name="Chen C."/>
            <person name="Johnson J."/>
            <person name="Sharma A."/>
            <person name="Barry K."/>
            <person name="Grigoriev I.V."/>
            <person name="Spatafora J.W."/>
        </authorList>
    </citation>
    <scope>NUCLEOTIDE SEQUENCE [LARGE SCALE GENOMIC DNA]</scope>
    <source>
        <strain evidence="1 2">AM-OR11-026</strain>
    </source>
</reference>
<dbReference type="InterPro" id="IPR011989">
    <property type="entry name" value="ARM-like"/>
</dbReference>
<proteinExistence type="predicted"/>
<dbReference type="InParanoid" id="A0A1B7NA34"/>
<gene>
    <name evidence="1" type="ORF">K503DRAFT_456793</name>
</gene>
<name>A0A1B7NA34_9AGAM</name>
<dbReference type="STRING" id="1314800.A0A1B7NA34"/>
<dbReference type="OrthoDB" id="46159at2759"/>
<dbReference type="EMBL" id="KV448172">
    <property type="protein sequence ID" value="OAX41726.1"/>
    <property type="molecule type" value="Genomic_DNA"/>
</dbReference>
<evidence type="ECO:0000313" key="2">
    <source>
        <dbReference type="Proteomes" id="UP000092154"/>
    </source>
</evidence>
<evidence type="ECO:0000313" key="1">
    <source>
        <dbReference type="EMBL" id="OAX41726.1"/>
    </source>
</evidence>
<organism evidence="1 2">
    <name type="scientific">Rhizopogon vinicolor AM-OR11-026</name>
    <dbReference type="NCBI Taxonomy" id="1314800"/>
    <lineage>
        <taxon>Eukaryota</taxon>
        <taxon>Fungi</taxon>
        <taxon>Dikarya</taxon>
        <taxon>Basidiomycota</taxon>
        <taxon>Agaricomycotina</taxon>
        <taxon>Agaricomycetes</taxon>
        <taxon>Agaricomycetidae</taxon>
        <taxon>Boletales</taxon>
        <taxon>Suillineae</taxon>
        <taxon>Rhizopogonaceae</taxon>
        <taxon>Rhizopogon</taxon>
    </lineage>
</organism>
<accession>A0A1B7NA34</accession>
<sequence length="123" mass="13606">MPSRMISLPSFLARELQDICQRVSIPETEESSDRIEQGIVQLTECCNIGGCNFPEEMVAGIRSMSRPLKLAMLSERSRLSGSAIECVTAQSVCLGPLFEPLIPLFMPTLLGICARSNKVFTRR</sequence>